<dbReference type="InterPro" id="IPR029510">
    <property type="entry name" value="Ald_DH_CS_GLU"/>
</dbReference>
<dbReference type="Proteomes" id="UP001152646">
    <property type="component" value="Unassembled WGS sequence"/>
</dbReference>
<dbReference type="GO" id="GO:0004029">
    <property type="term" value="F:aldehyde dehydrogenase (NAD+) activity"/>
    <property type="evidence" value="ECO:0007669"/>
    <property type="project" value="UniProtKB-EC"/>
</dbReference>
<organism evidence="9 10">
    <name type="scientific">Penicillium salamii</name>
    <dbReference type="NCBI Taxonomy" id="1612424"/>
    <lineage>
        <taxon>Eukaryota</taxon>
        <taxon>Fungi</taxon>
        <taxon>Dikarya</taxon>
        <taxon>Ascomycota</taxon>
        <taxon>Pezizomycotina</taxon>
        <taxon>Eurotiomycetes</taxon>
        <taxon>Eurotiomycetidae</taxon>
        <taxon>Eurotiales</taxon>
        <taxon>Aspergillaceae</taxon>
        <taxon>Penicillium</taxon>
    </lineage>
</organism>
<evidence type="ECO:0000256" key="7">
    <source>
        <dbReference type="RuleBase" id="RU003345"/>
    </source>
</evidence>
<dbReference type="PANTHER" id="PTHR11699">
    <property type="entry name" value="ALDEHYDE DEHYDROGENASE-RELATED"/>
    <property type="match status" value="1"/>
</dbReference>
<dbReference type="AlphaFoldDB" id="A0A9W4JJN9"/>
<dbReference type="InterPro" id="IPR015590">
    <property type="entry name" value="Aldehyde_DH_dom"/>
</dbReference>
<dbReference type="PROSITE" id="PS00687">
    <property type="entry name" value="ALDEHYDE_DEHYDR_GLU"/>
    <property type="match status" value="1"/>
</dbReference>
<dbReference type="InterPro" id="IPR016161">
    <property type="entry name" value="Ald_DH/histidinol_DH"/>
</dbReference>
<evidence type="ECO:0000256" key="1">
    <source>
        <dbReference type="ARBA" id="ARBA00004685"/>
    </source>
</evidence>
<dbReference type="Pfam" id="PF00171">
    <property type="entry name" value="Aldedh"/>
    <property type="match status" value="1"/>
</dbReference>
<dbReference type="FunFam" id="3.40.309.10:FF:000012">
    <property type="entry name" value="Betaine aldehyde dehydrogenase"/>
    <property type="match status" value="1"/>
</dbReference>
<evidence type="ECO:0000259" key="8">
    <source>
        <dbReference type="Pfam" id="PF00171"/>
    </source>
</evidence>
<protein>
    <recommendedName>
        <fullName evidence="4">aldehyde dehydrogenase (NAD(+))</fullName>
        <ecNumber evidence="4">1.2.1.3</ecNumber>
    </recommendedName>
</protein>
<evidence type="ECO:0000256" key="6">
    <source>
        <dbReference type="PROSITE-ProRule" id="PRU10007"/>
    </source>
</evidence>
<feature type="active site" evidence="6">
    <location>
        <position position="212"/>
    </location>
</feature>
<dbReference type="InterPro" id="IPR016163">
    <property type="entry name" value="Ald_DH_C"/>
</dbReference>
<comment type="catalytic activity">
    <reaction evidence="5">
        <text>an aldehyde + NAD(+) + H2O = a carboxylate + NADH + 2 H(+)</text>
        <dbReference type="Rhea" id="RHEA:16185"/>
        <dbReference type="ChEBI" id="CHEBI:15377"/>
        <dbReference type="ChEBI" id="CHEBI:15378"/>
        <dbReference type="ChEBI" id="CHEBI:17478"/>
        <dbReference type="ChEBI" id="CHEBI:29067"/>
        <dbReference type="ChEBI" id="CHEBI:57540"/>
        <dbReference type="ChEBI" id="CHEBI:57945"/>
        <dbReference type="EC" id="1.2.1.3"/>
    </reaction>
</comment>
<dbReference type="EC" id="1.2.1.3" evidence="4"/>
<dbReference type="InterPro" id="IPR016162">
    <property type="entry name" value="Ald_DH_N"/>
</dbReference>
<accession>A0A9W4JJN9</accession>
<evidence type="ECO:0000256" key="2">
    <source>
        <dbReference type="ARBA" id="ARBA00009986"/>
    </source>
</evidence>
<proteinExistence type="inferred from homology"/>
<dbReference type="Gene3D" id="3.40.309.10">
    <property type="entry name" value="Aldehyde Dehydrogenase, Chain A, domain 2"/>
    <property type="match status" value="1"/>
</dbReference>
<dbReference type="SUPFAM" id="SSF53720">
    <property type="entry name" value="ALDH-like"/>
    <property type="match status" value="1"/>
</dbReference>
<dbReference type="FunFam" id="3.40.605.10:FF:000007">
    <property type="entry name" value="NAD/NADP-dependent betaine aldehyde dehydrogenase"/>
    <property type="match status" value="1"/>
</dbReference>
<comment type="similarity">
    <text evidence="2 7">Belongs to the aldehyde dehydrogenase family.</text>
</comment>
<dbReference type="OrthoDB" id="310895at2759"/>
<evidence type="ECO:0000313" key="9">
    <source>
        <dbReference type="EMBL" id="CAG8403564.1"/>
    </source>
</evidence>
<sequence length="484" mass="52405">MADQQDVDAAVASSRAALPGWSQKAPTERASILLKFADLLEREAQTIGELEAVCGVKPLNIFLAIELPLAARAFRYFAGWCDKIPGESFPVSNGFYKIVQREPIGVCASITAFNEPIYGMAASLAPCLAAGCTMIIKPSMKSPLSTIYMGKLANEAGLPHGVLNIIPGGPITGGLLATHMDINYITFTGGLQAGKEVSRLAAISNLKRVKLELGGKSPSLIFADANLDVAIPWCVNGINLLSGQVCSASSRVYVHESVKNEVINRMKVEFEAMEGKFGNPLDKTTGYGPLVDKAHFDRVTEMIERGTAEATLVTGGKPVFEKGYWMRPTIFVDPAPDAEVYQEEIFGPVVVISSFSDEEDVIARANQSKYGLAGAVFTQDINRAMRLASAISSGTVGINCCSVFDPSVPCGGLRQSGFGRRNGKVCNYSSSHDCFFSFAVLEHALTIDLQEGLLEYTETKTIFLKYVIPFRYKEKVFLENTNME</sequence>
<feature type="domain" description="Aldehyde dehydrogenase" evidence="8">
    <location>
        <begin position="2"/>
        <end position="424"/>
    </location>
</feature>
<dbReference type="Gene3D" id="3.40.605.10">
    <property type="entry name" value="Aldehyde Dehydrogenase, Chain A, domain 1"/>
    <property type="match status" value="1"/>
</dbReference>
<evidence type="ECO:0000313" key="10">
    <source>
        <dbReference type="Proteomes" id="UP001152646"/>
    </source>
</evidence>
<comment type="pathway">
    <text evidence="1">Mycotoxin biosynthesis.</text>
</comment>
<dbReference type="EMBL" id="CAJVPA010000207">
    <property type="protein sequence ID" value="CAG8403564.1"/>
    <property type="molecule type" value="Genomic_DNA"/>
</dbReference>
<reference evidence="9" key="1">
    <citation type="submission" date="2021-07" db="EMBL/GenBank/DDBJ databases">
        <authorList>
            <person name="Branca A.L. A."/>
        </authorList>
    </citation>
    <scope>NUCLEOTIDE SEQUENCE</scope>
</reference>
<comment type="caution">
    <text evidence="9">The sequence shown here is derived from an EMBL/GenBank/DDBJ whole genome shotgun (WGS) entry which is preliminary data.</text>
</comment>
<gene>
    <name evidence="9" type="ORF">PSALAMII_LOCUS8385</name>
</gene>
<keyword evidence="3 7" id="KW-0560">Oxidoreductase</keyword>
<evidence type="ECO:0000256" key="5">
    <source>
        <dbReference type="ARBA" id="ARBA00049194"/>
    </source>
</evidence>
<evidence type="ECO:0000256" key="3">
    <source>
        <dbReference type="ARBA" id="ARBA00023002"/>
    </source>
</evidence>
<name>A0A9W4JJN9_9EURO</name>
<evidence type="ECO:0000256" key="4">
    <source>
        <dbReference type="ARBA" id="ARBA00024226"/>
    </source>
</evidence>